<name>A0ACC5WKP0_PANGG</name>
<reference evidence="1 2" key="1">
    <citation type="journal article" date="2022" name="bioRxiv">
        <title>An ancient truncated duplication of the anti-Mullerian hormone receptor type 2 gene is a potential conserved master sex determinant in the Pangasiidae catfish family.</title>
        <authorList>
            <person name="Wen M."/>
            <person name="Pan Q."/>
            <person name="Jouanno E."/>
            <person name="Montfort J."/>
            <person name="Zahm M."/>
            <person name="Cabau C."/>
            <person name="Klopp C."/>
            <person name="Iampietro C."/>
            <person name="Roques C."/>
            <person name="Bouchez O."/>
            <person name="Castinel A."/>
            <person name="Donnadieu C."/>
            <person name="Parrinello H."/>
            <person name="Poncet C."/>
            <person name="Belmonte E."/>
            <person name="Gautier V."/>
            <person name="Avarre J.-C."/>
            <person name="Dugue R."/>
            <person name="Gustiano R."/>
            <person name="Ha T.T.T."/>
            <person name="Campet M."/>
            <person name="Sriphairoj K."/>
            <person name="Ribolli J."/>
            <person name="de Almeida F.L."/>
            <person name="Desvignes T."/>
            <person name="Postlethwait J.H."/>
            <person name="Bucao C.F."/>
            <person name="Robinson-Rechavi M."/>
            <person name="Bobe J."/>
            <person name="Herpin A."/>
            <person name="Guiguen Y."/>
        </authorList>
    </citation>
    <scope>NUCLEOTIDE SEQUENCE [LARGE SCALE GENOMIC DNA]</scope>
    <source>
        <strain evidence="1">YG-Dec2019</strain>
    </source>
</reference>
<gene>
    <name evidence="1" type="ORF">PGIGA_G00230280</name>
</gene>
<sequence>MIPENDSCALFNGTGCNGTGAHHPPVRLSRALPLGLVLGAFIVFAALGNALVVASVLRDRRLRAPTHWLIANLAAADLLLSAAVLPVSAAHEILDRWAFGSVFCDVWAALDVLCCTASILSLCVISVDRYVGVSRPLAYSSIVTRRRAVLAALSVWIASVLISVGPLLGWKQARSPDDTACDITEEPYYALFSSLASFYIPLAVILVMYCRVYIVAKRTSRSLELGVRKERINSTEVTLRIHQGSRMREDTAQQHHHHQQHHQHQQHQQQHHRSTLTVTVLKFSREKKAAKTVGVLVGAFTACWLPFFITLPIVSFNTDLRPPETIFKFVFWLGYFNSCVNPVIYPCYSREFRRAFTRILRCRRRQSVWRTFPPHSVSSCQTRKDSRDSMENYSSYVYGSQRTLSFSSPCPSPGFHSKSQFPFSEHGHSHPRSRNSSVLVESITDRPLEPVREDTLQDNGQINQKNAETFSDSETKDKSSGEEHCYIKPSEK</sequence>
<keyword evidence="2" id="KW-1185">Reference proteome</keyword>
<accession>A0ACC5WKP0</accession>
<evidence type="ECO:0000313" key="2">
    <source>
        <dbReference type="Proteomes" id="UP000829447"/>
    </source>
</evidence>
<proteinExistence type="predicted"/>
<evidence type="ECO:0000313" key="1">
    <source>
        <dbReference type="EMBL" id="MCI4379618.1"/>
    </source>
</evidence>
<dbReference type="EMBL" id="CM040460">
    <property type="protein sequence ID" value="MCI4379618.1"/>
    <property type="molecule type" value="Genomic_DNA"/>
</dbReference>
<comment type="caution">
    <text evidence="1">The sequence shown here is derived from an EMBL/GenBank/DDBJ whole genome shotgun (WGS) entry which is preliminary data.</text>
</comment>
<protein>
    <submittedName>
        <fullName evidence="1">Uncharacterized protein</fullName>
    </submittedName>
</protein>
<dbReference type="Proteomes" id="UP000829447">
    <property type="component" value="Linkage Group LG7"/>
</dbReference>
<organism evidence="1 2">
    <name type="scientific">Pangasianodon gigas</name>
    <name type="common">Mekong giant catfish</name>
    <name type="synonym">Pangasius gigas</name>
    <dbReference type="NCBI Taxonomy" id="30993"/>
    <lineage>
        <taxon>Eukaryota</taxon>
        <taxon>Metazoa</taxon>
        <taxon>Chordata</taxon>
        <taxon>Craniata</taxon>
        <taxon>Vertebrata</taxon>
        <taxon>Euteleostomi</taxon>
        <taxon>Actinopterygii</taxon>
        <taxon>Neopterygii</taxon>
        <taxon>Teleostei</taxon>
        <taxon>Ostariophysi</taxon>
        <taxon>Siluriformes</taxon>
        <taxon>Pangasiidae</taxon>
        <taxon>Pangasianodon</taxon>
    </lineage>
</organism>